<evidence type="ECO:0000313" key="9">
    <source>
        <dbReference type="Ensembl" id="ENSHHUP00000076933.1"/>
    </source>
</evidence>
<evidence type="ECO:0008006" key="11">
    <source>
        <dbReference type="Google" id="ProtNLM"/>
    </source>
</evidence>
<dbReference type="Gene3D" id="3.40.50.20">
    <property type="match status" value="1"/>
</dbReference>
<keyword evidence="3" id="KW-0547">Nucleotide-binding</keyword>
<evidence type="ECO:0000259" key="7">
    <source>
        <dbReference type="Pfam" id="PF01071"/>
    </source>
</evidence>
<keyword evidence="1" id="KW-0436">Ligase</keyword>
<name>A0A4W5QT94_9TELE</name>
<dbReference type="PANTHER" id="PTHR43472">
    <property type="entry name" value="PHOSPHORIBOSYLAMINE--GLYCINE LIGASE"/>
    <property type="match status" value="1"/>
</dbReference>
<dbReference type="InterPro" id="IPR020562">
    <property type="entry name" value="PRibGlycinamide_synth_N"/>
</dbReference>
<dbReference type="GO" id="GO:0005524">
    <property type="term" value="F:ATP binding"/>
    <property type="evidence" value="ECO:0007669"/>
    <property type="project" value="UniProtKB-KW"/>
</dbReference>
<evidence type="ECO:0000256" key="3">
    <source>
        <dbReference type="ARBA" id="ARBA00022741"/>
    </source>
</evidence>
<reference evidence="10" key="1">
    <citation type="submission" date="2018-06" db="EMBL/GenBank/DDBJ databases">
        <title>Genome assembly of Danube salmon.</title>
        <authorList>
            <person name="Macqueen D.J."/>
            <person name="Gundappa M.K."/>
        </authorList>
    </citation>
    <scope>NUCLEOTIDE SEQUENCE [LARGE SCALE GENOMIC DNA]</scope>
</reference>
<dbReference type="SMART" id="SM01209">
    <property type="entry name" value="GARS_A"/>
    <property type="match status" value="1"/>
</dbReference>
<feature type="domain" description="Phosphoribosylglycinamide synthetase N-terminal" evidence="8">
    <location>
        <begin position="4"/>
        <end position="104"/>
    </location>
</feature>
<dbReference type="AlphaFoldDB" id="A0A4W5QT94"/>
<dbReference type="SUPFAM" id="SSF56059">
    <property type="entry name" value="Glutathione synthetase ATP-binding domain-like"/>
    <property type="match status" value="1"/>
</dbReference>
<evidence type="ECO:0000256" key="5">
    <source>
        <dbReference type="ARBA" id="ARBA00022840"/>
    </source>
</evidence>
<organism evidence="9 10">
    <name type="scientific">Hucho hucho</name>
    <name type="common">huchen</name>
    <dbReference type="NCBI Taxonomy" id="62062"/>
    <lineage>
        <taxon>Eukaryota</taxon>
        <taxon>Metazoa</taxon>
        <taxon>Chordata</taxon>
        <taxon>Craniata</taxon>
        <taxon>Vertebrata</taxon>
        <taxon>Euteleostomi</taxon>
        <taxon>Actinopterygii</taxon>
        <taxon>Neopterygii</taxon>
        <taxon>Teleostei</taxon>
        <taxon>Protacanthopterygii</taxon>
        <taxon>Salmoniformes</taxon>
        <taxon>Salmonidae</taxon>
        <taxon>Salmoninae</taxon>
        <taxon>Hucho</taxon>
    </lineage>
</organism>
<evidence type="ECO:0000256" key="6">
    <source>
        <dbReference type="ARBA" id="ARBA00023211"/>
    </source>
</evidence>
<dbReference type="Pfam" id="PF02844">
    <property type="entry name" value="GARS_N"/>
    <property type="match status" value="1"/>
</dbReference>
<keyword evidence="10" id="KW-1185">Reference proteome</keyword>
<accession>A0A4W5QT94</accession>
<dbReference type="InterPro" id="IPR020561">
    <property type="entry name" value="PRibGlycinamid_synth_ATP-grasp"/>
</dbReference>
<dbReference type="Proteomes" id="UP000314982">
    <property type="component" value="Unassembled WGS sequence"/>
</dbReference>
<protein>
    <recommendedName>
        <fullName evidence="11">ATP-grasp domain-containing protein</fullName>
    </recommendedName>
</protein>
<evidence type="ECO:0000256" key="4">
    <source>
        <dbReference type="ARBA" id="ARBA00022755"/>
    </source>
</evidence>
<reference evidence="9" key="2">
    <citation type="submission" date="2025-08" db="UniProtKB">
        <authorList>
            <consortium name="Ensembl"/>
        </authorList>
    </citation>
    <scope>IDENTIFICATION</scope>
</reference>
<dbReference type="GeneTree" id="ENSGT00390000000292"/>
<keyword evidence="4" id="KW-0658">Purine biosynthesis</keyword>
<dbReference type="FunFam" id="3.40.50.20:FF:000006">
    <property type="entry name" value="Phosphoribosylamine--glycine ligase, chloroplastic"/>
    <property type="match status" value="1"/>
</dbReference>
<keyword evidence="2" id="KW-0479">Metal-binding</keyword>
<dbReference type="SUPFAM" id="SSF52440">
    <property type="entry name" value="PreATP-grasp domain"/>
    <property type="match status" value="1"/>
</dbReference>
<dbReference type="Pfam" id="PF01071">
    <property type="entry name" value="GARS_A"/>
    <property type="match status" value="1"/>
</dbReference>
<dbReference type="Gene3D" id="3.30.1490.20">
    <property type="entry name" value="ATP-grasp fold, A domain"/>
    <property type="match status" value="1"/>
</dbReference>
<reference evidence="9" key="3">
    <citation type="submission" date="2025-09" db="UniProtKB">
        <authorList>
            <consortium name="Ensembl"/>
        </authorList>
    </citation>
    <scope>IDENTIFICATION</scope>
</reference>
<evidence type="ECO:0000256" key="1">
    <source>
        <dbReference type="ARBA" id="ARBA00022598"/>
    </source>
</evidence>
<evidence type="ECO:0000256" key="2">
    <source>
        <dbReference type="ARBA" id="ARBA00022723"/>
    </source>
</evidence>
<dbReference type="GO" id="GO:0004637">
    <property type="term" value="F:phosphoribosylamine-glycine ligase activity"/>
    <property type="evidence" value="ECO:0007669"/>
    <property type="project" value="InterPro"/>
</dbReference>
<dbReference type="Ensembl" id="ENSHHUT00000079431.1">
    <property type="protein sequence ID" value="ENSHHUP00000076933.1"/>
    <property type="gene ID" value="ENSHHUG00000044989.1"/>
</dbReference>
<dbReference type="InterPro" id="IPR000115">
    <property type="entry name" value="PRibGlycinamide_synth"/>
</dbReference>
<dbReference type="InterPro" id="IPR016185">
    <property type="entry name" value="PreATP-grasp_dom_sf"/>
</dbReference>
<dbReference type="GO" id="GO:0046872">
    <property type="term" value="F:metal ion binding"/>
    <property type="evidence" value="ECO:0007669"/>
    <property type="project" value="UniProtKB-KW"/>
</dbReference>
<dbReference type="PANTHER" id="PTHR43472:SF1">
    <property type="entry name" value="PHOSPHORIBOSYLAMINE--GLYCINE LIGASE, CHLOROPLASTIC"/>
    <property type="match status" value="1"/>
</dbReference>
<keyword evidence="6" id="KW-0464">Manganese</keyword>
<dbReference type="InterPro" id="IPR013815">
    <property type="entry name" value="ATP_grasp_subdomain_1"/>
</dbReference>
<feature type="domain" description="Phosphoribosylglycinamide synthetase ATP-grasp (A)" evidence="7">
    <location>
        <begin position="105"/>
        <end position="168"/>
    </location>
</feature>
<dbReference type="GO" id="GO:0009113">
    <property type="term" value="P:purine nucleobase biosynthetic process"/>
    <property type="evidence" value="ECO:0007669"/>
    <property type="project" value="InterPro"/>
</dbReference>
<evidence type="ECO:0000259" key="8">
    <source>
        <dbReference type="Pfam" id="PF02844"/>
    </source>
</evidence>
<sequence>MAERVLAIGSGGREHTLACKLAQSPHTQLVLMAPGNAGTANCGKISNSEVSVSNHSILAQFCKEHSVGLVVVGPEVPLAAGIVDDLQATGVKCFGPSAKAAQLEASKSFFKAFMDHHGIPTAHWCSFPDPQEACSYIRTSVPGCAGVGASGLAAGKGVIVAKDQEEACCDSERVSLCFKHFRLLYQIIDLIII</sequence>
<dbReference type="STRING" id="62062.ENSHHUP00000076933"/>
<evidence type="ECO:0000313" key="10">
    <source>
        <dbReference type="Proteomes" id="UP000314982"/>
    </source>
</evidence>
<keyword evidence="5" id="KW-0067">ATP-binding</keyword>
<dbReference type="GO" id="GO:0006164">
    <property type="term" value="P:purine nucleotide biosynthetic process"/>
    <property type="evidence" value="ECO:0007669"/>
    <property type="project" value="UniProtKB-KW"/>
</dbReference>
<proteinExistence type="predicted"/>